<sequence>MKIRSIALAAAALVGASSAFAAPAVNVNSSSTVKIYLAGSSALRLAVAGIVGNDVCGGASAASVTLYNIAADLTTISGNDWAITCNAASGNTLGLTAGTPVAFFKTDAGGSAQGVFPIAANTAIPFVNVADVSKCTMVTADHVYTGCPVTDSKVPNFGISDLEPGMFKGINVPNDQGLGAPTYSANGLSAGDISALSITPVVQTVFGVVVNDNLYADMFDYQGLSAKKDASGVACTTTSTDETCIPSIGQAVARTVFTGAPSWNLLVKSTAAKVGTQFNICRRVQGSGTQTAANLQFGAYGCSNNSLTSLDVNASTSAAPDFMSAWTGKTVNGNLTPINYARANMGGTSADGITFADGTMPTGGVFVFEGPGTGDVVSCINSAQKAGGYAIGHVSKENIRKSTDSWKHIRVEGAYPTSTNAKGGNYDYVVESTMQYGTSALATLGATQQLFVKNFVKAMGKPATLNYLSAGSQQGVLTLSNSYTDADPTLSADANVVKFGSRVTRLGNSCNPLTRAN</sequence>
<dbReference type="Proteomes" id="UP001219862">
    <property type="component" value="Unassembled WGS sequence"/>
</dbReference>
<feature type="chain" id="PRO_5047098376" description="PBP domain-containing protein" evidence="1">
    <location>
        <begin position="22"/>
        <end position="517"/>
    </location>
</feature>
<feature type="signal peptide" evidence="1">
    <location>
        <begin position="1"/>
        <end position="21"/>
    </location>
</feature>
<evidence type="ECO:0000313" key="2">
    <source>
        <dbReference type="EMBL" id="MDC8784050.1"/>
    </source>
</evidence>
<protein>
    <recommendedName>
        <fullName evidence="4">PBP domain-containing protein</fullName>
    </recommendedName>
</protein>
<organism evidence="2 3">
    <name type="scientific">Roseateles koreensis</name>
    <dbReference type="NCBI Taxonomy" id="2987526"/>
    <lineage>
        <taxon>Bacteria</taxon>
        <taxon>Pseudomonadati</taxon>
        <taxon>Pseudomonadota</taxon>
        <taxon>Betaproteobacteria</taxon>
        <taxon>Burkholderiales</taxon>
        <taxon>Sphaerotilaceae</taxon>
        <taxon>Roseateles</taxon>
    </lineage>
</organism>
<accession>A0ABT5KMB5</accession>
<dbReference type="EMBL" id="JAQQXS010000002">
    <property type="protein sequence ID" value="MDC8784050.1"/>
    <property type="molecule type" value="Genomic_DNA"/>
</dbReference>
<proteinExistence type="predicted"/>
<name>A0ABT5KMB5_9BURK</name>
<evidence type="ECO:0000256" key="1">
    <source>
        <dbReference type="SAM" id="SignalP"/>
    </source>
</evidence>
<evidence type="ECO:0008006" key="4">
    <source>
        <dbReference type="Google" id="ProtNLM"/>
    </source>
</evidence>
<dbReference type="RefSeq" id="WP_273595170.1">
    <property type="nucleotide sequence ID" value="NZ_JAQQXS010000002.1"/>
</dbReference>
<keyword evidence="1" id="KW-0732">Signal</keyword>
<comment type="caution">
    <text evidence="2">The sequence shown here is derived from an EMBL/GenBank/DDBJ whole genome shotgun (WGS) entry which is preliminary data.</text>
</comment>
<evidence type="ECO:0000313" key="3">
    <source>
        <dbReference type="Proteomes" id="UP001219862"/>
    </source>
</evidence>
<gene>
    <name evidence="2" type="ORF">PRZ01_02455</name>
</gene>
<reference evidence="2 3" key="1">
    <citation type="submission" date="2022-10" db="EMBL/GenBank/DDBJ databases">
        <title>paucibacter sp. hw8 Genome sequencing.</title>
        <authorList>
            <person name="Park S."/>
        </authorList>
    </citation>
    <scope>NUCLEOTIDE SEQUENCE [LARGE SCALE GENOMIC DNA]</scope>
    <source>
        <strain evidence="3">hw8</strain>
    </source>
</reference>
<keyword evidence="3" id="KW-1185">Reference proteome</keyword>